<comment type="caution">
    <text evidence="3">The sequence shown here is derived from an EMBL/GenBank/DDBJ whole genome shotgun (WGS) entry which is preliminary data.</text>
</comment>
<dbReference type="RefSeq" id="WP_111750455.1">
    <property type="nucleotide sequence ID" value="NZ_PTPX01000017.1"/>
</dbReference>
<evidence type="ECO:0000256" key="1">
    <source>
        <dbReference type="SAM" id="SignalP"/>
    </source>
</evidence>
<accession>A0A328BVD6</accession>
<evidence type="ECO:0000259" key="2">
    <source>
        <dbReference type="Pfam" id="PF12706"/>
    </source>
</evidence>
<sequence length="371" mass="41735">MKKSLKFLKCFSAVAVAVCAGVGAFLTLHPTFGGKPDAESLAKIRASSAFDGTRFVNLEPTMNMTVKEREDFSVWDWVLNVVNPPPNKQPSEPLPTLALDVSQLQNGSLAWFGHSTVLFQTDNQRFLIDPVFYRASPVPLTGKPFAMTHTPTIDELPPIDAVLISHDHYDHLDYNAIRELDSKTQHFYVPLGVKAHLQRWGIADSKITEMDWHEQVKQGNATITLVPSRHFSGRTWGADSPTLWGGYVVKSPDLSLYFSGDSGYGTHFAKHIAQYAPFDVVLMENGAYNKQWALIHQQPEESFQAAKDVKATLLVPIHWAKFDLAYHAWKEPIERLLNSNTPPQMQIATPKIGQVFHFSQPPTEKWWESVK</sequence>
<dbReference type="Pfam" id="PF12706">
    <property type="entry name" value="Lactamase_B_2"/>
    <property type="match status" value="1"/>
</dbReference>
<proteinExistence type="predicted"/>
<dbReference type="EMBL" id="PTPX01000017">
    <property type="protein sequence ID" value="RAL18278.1"/>
    <property type="molecule type" value="Genomic_DNA"/>
</dbReference>
<dbReference type="Proteomes" id="UP000248689">
    <property type="component" value="Unassembled WGS sequence"/>
</dbReference>
<evidence type="ECO:0000313" key="3">
    <source>
        <dbReference type="EMBL" id="RAL18278.1"/>
    </source>
</evidence>
<evidence type="ECO:0000313" key="4">
    <source>
        <dbReference type="Proteomes" id="UP000248689"/>
    </source>
</evidence>
<dbReference type="PANTHER" id="PTHR15032">
    <property type="entry name" value="N-ACYL-PHOSPHATIDYLETHANOLAMINE-HYDROLYZING PHOSPHOLIPASE D"/>
    <property type="match status" value="1"/>
</dbReference>
<name>A0A328BVD6_9PAST</name>
<feature type="chain" id="PRO_5016405700" evidence="1">
    <location>
        <begin position="21"/>
        <end position="371"/>
    </location>
</feature>
<feature type="signal peptide" evidence="1">
    <location>
        <begin position="1"/>
        <end position="20"/>
    </location>
</feature>
<dbReference type="Gene3D" id="3.60.15.10">
    <property type="entry name" value="Ribonuclease Z/Hydroxyacylglutathione hydrolase-like"/>
    <property type="match status" value="1"/>
</dbReference>
<dbReference type="PANTHER" id="PTHR15032:SF4">
    <property type="entry name" value="N-ACYL-PHOSPHATIDYLETHANOLAMINE-HYDROLYZING PHOSPHOLIPASE D"/>
    <property type="match status" value="1"/>
</dbReference>
<feature type="domain" description="Metallo-beta-lactamase" evidence="2">
    <location>
        <begin position="125"/>
        <end position="319"/>
    </location>
</feature>
<dbReference type="InterPro" id="IPR024884">
    <property type="entry name" value="NAPE-PLD"/>
</dbReference>
<dbReference type="GO" id="GO:0005737">
    <property type="term" value="C:cytoplasm"/>
    <property type="evidence" value="ECO:0007669"/>
    <property type="project" value="TreeGrafter"/>
</dbReference>
<gene>
    <name evidence="3" type="ORF">C5N92_08635</name>
</gene>
<dbReference type="GO" id="GO:0070290">
    <property type="term" value="F:N-acylphosphatidylethanolamine-specific phospholipase D activity"/>
    <property type="evidence" value="ECO:0007669"/>
    <property type="project" value="InterPro"/>
</dbReference>
<dbReference type="InterPro" id="IPR001279">
    <property type="entry name" value="Metallo-B-lactamas"/>
</dbReference>
<dbReference type="SUPFAM" id="SSF56281">
    <property type="entry name" value="Metallo-hydrolase/oxidoreductase"/>
    <property type="match status" value="1"/>
</dbReference>
<dbReference type="GO" id="GO:0008270">
    <property type="term" value="F:zinc ion binding"/>
    <property type="evidence" value="ECO:0007669"/>
    <property type="project" value="InterPro"/>
</dbReference>
<keyword evidence="4" id="KW-1185">Reference proteome</keyword>
<organism evidence="3 4">
    <name type="scientific">Glaesserella australis</name>
    <dbReference type="NCBI Taxonomy" id="2094024"/>
    <lineage>
        <taxon>Bacteria</taxon>
        <taxon>Pseudomonadati</taxon>
        <taxon>Pseudomonadota</taxon>
        <taxon>Gammaproteobacteria</taxon>
        <taxon>Pasteurellales</taxon>
        <taxon>Pasteurellaceae</taxon>
        <taxon>Glaesserella</taxon>
    </lineage>
</organism>
<reference evidence="4" key="1">
    <citation type="submission" date="2018-02" db="EMBL/GenBank/DDBJ databases">
        <title>Glaesserella australis sp. nov., isolated from the lungs of pigs.</title>
        <authorList>
            <person name="Turni C."/>
            <person name="Christensen H."/>
        </authorList>
    </citation>
    <scope>NUCLEOTIDE SEQUENCE [LARGE SCALE GENOMIC DNA]</scope>
    <source>
        <strain evidence="4">HS4635</strain>
    </source>
</reference>
<dbReference type="OrthoDB" id="9805728at2"/>
<dbReference type="PIRSF" id="PIRSF038896">
    <property type="entry name" value="NAPE-PLD"/>
    <property type="match status" value="1"/>
</dbReference>
<keyword evidence="1" id="KW-0732">Signal</keyword>
<dbReference type="AlphaFoldDB" id="A0A328BVD6"/>
<protein>
    <submittedName>
        <fullName evidence="3">Multidrug transporter</fullName>
    </submittedName>
</protein>
<dbReference type="InterPro" id="IPR036866">
    <property type="entry name" value="RibonucZ/Hydroxyglut_hydro"/>
</dbReference>